<dbReference type="AlphaFoldDB" id="A0A081CZU2"/>
<evidence type="ECO:0000313" key="2">
    <source>
        <dbReference type="EMBL" id="GAK72188.1"/>
    </source>
</evidence>
<organism evidence="2 3">
    <name type="scientific">Agrobacterium rubi TR3 = NBRC 13261</name>
    <dbReference type="NCBI Taxonomy" id="1368415"/>
    <lineage>
        <taxon>Bacteria</taxon>
        <taxon>Pseudomonadati</taxon>
        <taxon>Pseudomonadota</taxon>
        <taxon>Alphaproteobacteria</taxon>
        <taxon>Hyphomicrobiales</taxon>
        <taxon>Rhizobiaceae</taxon>
        <taxon>Rhizobium/Agrobacterium group</taxon>
        <taxon>Agrobacterium</taxon>
    </lineage>
</organism>
<feature type="signal peptide" evidence="1">
    <location>
        <begin position="1"/>
        <end position="22"/>
    </location>
</feature>
<dbReference type="EMBL" id="BBJU01000024">
    <property type="protein sequence ID" value="GAK72188.1"/>
    <property type="molecule type" value="Genomic_DNA"/>
</dbReference>
<dbReference type="Proteomes" id="UP000028701">
    <property type="component" value="Unassembled WGS sequence"/>
</dbReference>
<sequence>MFYQYSMIAILKFLLVAISANKTFVSTTSQGPHSNIDNYLSESTTRQQINTDSAIKVEML</sequence>
<keyword evidence="1" id="KW-0732">Signal</keyword>
<comment type="caution">
    <text evidence="2">The sequence shown here is derived from an EMBL/GenBank/DDBJ whole genome shotgun (WGS) entry which is preliminary data.</text>
</comment>
<name>A0A081CZU2_9HYPH</name>
<gene>
    <name evidence="2" type="ORF">RRU01S_24_00660</name>
</gene>
<feature type="chain" id="PRO_5001756212" evidence="1">
    <location>
        <begin position="23"/>
        <end position="60"/>
    </location>
</feature>
<reference evidence="2 3" key="1">
    <citation type="submission" date="2014-08" db="EMBL/GenBank/DDBJ databases">
        <title>Whole genome shotgun sequence of Rhizobium rubi NBRC 13261.</title>
        <authorList>
            <person name="Katano-Makiyama Y."/>
            <person name="Hosoyama A."/>
            <person name="Hashimoto M."/>
            <person name="Hosoyama Y."/>
            <person name="Noguchi M."/>
            <person name="Tsuchikane K."/>
            <person name="Uohara A."/>
            <person name="Ohji S."/>
            <person name="Ichikawa N."/>
            <person name="Kimura A."/>
            <person name="Yamazoe A."/>
            <person name="Fujita N."/>
        </authorList>
    </citation>
    <scope>NUCLEOTIDE SEQUENCE [LARGE SCALE GENOMIC DNA]</scope>
    <source>
        <strain evidence="2 3">NBRC 13261</strain>
    </source>
</reference>
<proteinExistence type="predicted"/>
<evidence type="ECO:0000313" key="3">
    <source>
        <dbReference type="Proteomes" id="UP000028701"/>
    </source>
</evidence>
<evidence type="ECO:0000256" key="1">
    <source>
        <dbReference type="SAM" id="SignalP"/>
    </source>
</evidence>
<protein>
    <submittedName>
        <fullName evidence="2">Uncharacterized protein</fullName>
    </submittedName>
</protein>
<accession>A0A081CZU2</accession>